<dbReference type="GeneID" id="41702224"/>
<dbReference type="KEGG" id="vg:41702224"/>
<proteinExistence type="predicted"/>
<feature type="region of interest" description="Disordered" evidence="1">
    <location>
        <begin position="343"/>
        <end position="364"/>
    </location>
</feature>
<keyword evidence="3" id="KW-1185">Reference proteome</keyword>
<dbReference type="RefSeq" id="YP_009551449.1">
    <property type="nucleotide sequence ID" value="NC_040359.1"/>
</dbReference>
<protein>
    <submittedName>
        <fullName evidence="2">Capsid protein</fullName>
    </submittedName>
</protein>
<feature type="compositionally biased region" description="Acidic residues" evidence="1">
    <location>
        <begin position="343"/>
        <end position="357"/>
    </location>
</feature>
<sequence>MTTNKAFASYHEIIDLHTESDKVGVIGIHTPTDYTPHRMFGGYFKQFKKFKYLGCSISLVPAARLPADPSQVSYGAGEPPIDPRDLLNPIMFHGCHGNDLGNVLNRLYTLNSDGVSGGFATNIQESDSVLKFEEITNSYYDDNLLENLYYKALTDNTWRKAHPQRGFRKGGLRPLIYSMATNVQIMNPNEFSTERLAGSNGHLSITSPINTGMPEDFAFSVSGSSGRFSRGVIDDGVKVFTPHLTGLGWLDTRSVITQGVESDWTTLSDTDAIASAQDSIVNKEVVTTLPKIFMGVILLPPAYKTEQYYRMIINHRFGFKDFRGISFANDQLVTPAYANFNDSDYEYNPPEDPDSGEGDSPSLSGSEYLVSDLQQYFTSYVGMGTWKLDTQYPQTVYETLTEYDSGESTLSVSFPVQNQSDGNSTGWGYNGNWSCSAFWYLDNGFVYLGIMLCEESLYGFYLWQNSEWTFQNWSDSLDLIGSGSITQLQADVAFAGLVNSNSSTVDDLNQYQIKSLSGNIGDVDNA</sequence>
<dbReference type="EMBL" id="MG641190">
    <property type="protein sequence ID" value="AXB22595.1"/>
    <property type="molecule type" value="Genomic_DNA"/>
</dbReference>
<organism evidence="2">
    <name type="scientific">Alces alces faeces associated smacovirus MP78</name>
    <dbReference type="NCBI Taxonomy" id="2219142"/>
    <lineage>
        <taxon>Viruses</taxon>
        <taxon>Monodnaviria</taxon>
        <taxon>Shotokuvirae</taxon>
        <taxon>Cressdnaviricota</taxon>
        <taxon>Arfiviricetes</taxon>
        <taxon>Cremevirales</taxon>
        <taxon>Smacoviridae</taxon>
        <taxon>Porprismacovirus</taxon>
        <taxon>Porprismacovirus alecas1</taxon>
    </lineage>
</organism>
<evidence type="ECO:0000256" key="1">
    <source>
        <dbReference type="SAM" id="MobiDB-lite"/>
    </source>
</evidence>
<evidence type="ECO:0000313" key="3">
    <source>
        <dbReference type="Proteomes" id="UP000281620"/>
    </source>
</evidence>
<evidence type="ECO:0000313" key="2">
    <source>
        <dbReference type="EMBL" id="AXB22595.1"/>
    </source>
</evidence>
<dbReference type="InterPro" id="IPR057000">
    <property type="entry name" value="Smaco_capsid"/>
</dbReference>
<accession>A0A2Z5CL51</accession>
<dbReference type="Proteomes" id="UP000281620">
    <property type="component" value="Segment"/>
</dbReference>
<dbReference type="Pfam" id="PF23784">
    <property type="entry name" value="Smaco_capsid"/>
    <property type="match status" value="1"/>
</dbReference>
<name>A0A2Z5CL51_9VIRU</name>
<reference evidence="2" key="1">
    <citation type="submission" date="2017-12" db="EMBL/GenBank/DDBJ databases">
        <title>Identification of diverse circular ssDNA viruses in faecal matter from lynx, moose and snowshoe hare inhabiting the San Juan Mountains in Colorado.</title>
        <authorList>
            <person name="Kraberger S."/>
            <person name="Ivan J."/>
            <person name="Newkirk E."/>
            <person name="Waits K."/>
            <person name="Crooks K."/>
            <person name="VandeWoude S."/>
            <person name="Varsani A."/>
        </authorList>
    </citation>
    <scope>NUCLEOTIDE SEQUENCE [LARGE SCALE GENOMIC DNA]</scope>
    <source>
        <strain evidence="2">MP78</strain>
    </source>
</reference>